<proteinExistence type="predicted"/>
<name>A0A0G9JR04_9BACT</name>
<comment type="caution">
    <text evidence="3">The sequence shown here is derived from an EMBL/GenBank/DDBJ whole genome shotgun (WGS) entry which is preliminary data.</text>
</comment>
<evidence type="ECO:0000256" key="1">
    <source>
        <dbReference type="SAM" id="Phobius"/>
    </source>
</evidence>
<reference evidence="3 4" key="1">
    <citation type="submission" date="2014-01" db="EMBL/GenBank/DDBJ databases">
        <title>Development of a Comparative Genomic Fingerprinting Assay for High Resolution Genotyping of Arcobacter butzleri.</title>
        <authorList>
            <person name="Webb A.L."/>
            <person name="Inglis G.D."/>
            <person name="Kruczkiewicz P."/>
            <person name="Selinger L.B."/>
            <person name="Taboada E.N."/>
        </authorList>
    </citation>
    <scope>NUCLEOTIDE SEQUENCE [LARGE SCALE GENOMIC DNA]</scope>
    <source>
        <strain evidence="3 4">L348</strain>
    </source>
</reference>
<keyword evidence="1" id="KW-1133">Transmembrane helix</keyword>
<dbReference type="AlphaFoldDB" id="A0A0G9JR04"/>
<protein>
    <recommendedName>
        <fullName evidence="2">YhdP central domain-containing protein</fullName>
    </recommendedName>
</protein>
<keyword evidence="1" id="KW-0472">Membrane</keyword>
<sequence>MLKNIKIAIFVSFLFIFLMFSSLYIGIKIDSFSFSNFLISQFYIKMDKKLILSIEKVEYKSKSSKESNSLENLKNDIQLLPKILKFFQSIKIESLKINENQFYIWFNGKELYLDNNFVNISSKINDSSNTVFFELNSLYLKDYKVLFDGKAKIDYFSKELNFFGNLYFENFQTALNIDITSKKIKFYLESKYFENLKFLKEHLDLPQEANEWMYDNVTGDFKLDWLYGEYDLKKNELVQNSIEGKAHIKDGKIRFHKDVDEIFTKSIDVTYKDDNLHFNLIEPKFKDKNIEGSFVTIHNLTDEINGNVEVNIKTNSKLDDNILGILKAYEINLPVKQKSGITNANLVLNFPYALDKPMSTKGEFLVDNSLISIDNFSFFSKKAKVTLDENVVYINDASFLYEDMIDANANLSIDTNTLKSTGTVHINSLIVKDDDGGAILEIKDKNSLIDMDFSSLTTINLKDLETKIKVDKSIFIDIANISKIYPYSKLFQTYAIKDGNISLEIKNENEINFNAFLKNINLPIQKDENEIKSIDLKGTIKDKDIEIFALNDDIKLVINDKTNLYLKDLKLFVDTKMSTKDLKENINLYLDNCELNLDNKDYKIKDANVVIENGDINFEATIKDLDIPLKKDGKTLEEIQLIGNYKADDLKIYTKNQDLILFLDKDNLSLYLEEYDVSYYTEDEENISKYKKIDIIGKNSNIVINDEFEIVSDDYELRVRPDNKFAYIKYGDTQVVFRDTNGKLELYAVDISADFLNKISNRSIFLGGKVHFFATGNINDLHGKVVLKNSSIANLSILNNILLFIQTSPAIINPFLAIPSVVGLATNPGFNLLTYKISDGDLEFNYSKDKGLINIVKLNTVGNGIDFEGKGDIDLTNSNINFNMNLIFFKDYANIVGAIPVLNYIILGDENRVETRININGSLDNPTIATNLTTDTFNIPSNIAKRVINSPVRFFDNINNLEKEDSKSIIMK</sequence>
<evidence type="ECO:0000259" key="2">
    <source>
        <dbReference type="Pfam" id="PF13116"/>
    </source>
</evidence>
<feature type="domain" description="YhdP central" evidence="2">
    <location>
        <begin position="15"/>
        <end position="212"/>
    </location>
</feature>
<dbReference type="PATRIC" id="fig|1447256.3.peg.2283"/>
<organism evidence="3 4">
    <name type="scientific">Aliarcobacter butzleri L348</name>
    <dbReference type="NCBI Taxonomy" id="1447256"/>
    <lineage>
        <taxon>Bacteria</taxon>
        <taxon>Pseudomonadati</taxon>
        <taxon>Campylobacterota</taxon>
        <taxon>Epsilonproteobacteria</taxon>
        <taxon>Campylobacterales</taxon>
        <taxon>Arcobacteraceae</taxon>
        <taxon>Aliarcobacter</taxon>
    </lineage>
</organism>
<evidence type="ECO:0000313" key="3">
    <source>
        <dbReference type="EMBL" id="KLD96666.1"/>
    </source>
</evidence>
<dbReference type="InterPro" id="IPR025263">
    <property type="entry name" value="YhdP_central"/>
</dbReference>
<feature type="domain" description="YhdP central" evidence="2">
    <location>
        <begin position="476"/>
        <end position="928"/>
    </location>
</feature>
<keyword evidence="1" id="KW-0812">Transmembrane</keyword>
<dbReference type="Proteomes" id="UP000035514">
    <property type="component" value="Unassembled WGS sequence"/>
</dbReference>
<dbReference type="Pfam" id="PF13116">
    <property type="entry name" value="YhdP"/>
    <property type="match status" value="3"/>
</dbReference>
<feature type="domain" description="YhdP central" evidence="2">
    <location>
        <begin position="229"/>
        <end position="438"/>
    </location>
</feature>
<gene>
    <name evidence="3" type="ORF">AA20_11650</name>
</gene>
<evidence type="ECO:0000313" key="4">
    <source>
        <dbReference type="Proteomes" id="UP000035514"/>
    </source>
</evidence>
<feature type="transmembrane region" description="Helical" evidence="1">
    <location>
        <begin position="7"/>
        <end position="27"/>
    </location>
</feature>
<dbReference type="EMBL" id="JAIQ01000166">
    <property type="protein sequence ID" value="KLD96666.1"/>
    <property type="molecule type" value="Genomic_DNA"/>
</dbReference>
<accession>A0A0G9JR04</accession>